<evidence type="ECO:0000313" key="4">
    <source>
        <dbReference type="Proteomes" id="UP000019373"/>
    </source>
</evidence>
<dbReference type="eggNOG" id="ENOG502QQB8">
    <property type="taxonomic scope" value="Eukaryota"/>
</dbReference>
<dbReference type="InterPro" id="IPR018289">
    <property type="entry name" value="MULE_transposase_dom"/>
</dbReference>
<evidence type="ECO:0000256" key="1">
    <source>
        <dbReference type="SAM" id="MobiDB-lite"/>
    </source>
</evidence>
<dbReference type="EMBL" id="KE720815">
    <property type="protein sequence ID" value="ERF75446.1"/>
    <property type="molecule type" value="Genomic_DNA"/>
</dbReference>
<accession>U1GTU8</accession>
<proteinExistence type="predicted"/>
<dbReference type="PANTHER" id="PTHR31569:SF4">
    <property type="entry name" value="SWIM-TYPE DOMAIN-CONTAINING PROTEIN"/>
    <property type="match status" value="1"/>
</dbReference>
<organism evidence="3 4">
    <name type="scientific">Endocarpon pusillum (strain Z07020 / HMAS-L-300199)</name>
    <name type="common">Lichen-forming fungus</name>
    <dbReference type="NCBI Taxonomy" id="1263415"/>
    <lineage>
        <taxon>Eukaryota</taxon>
        <taxon>Fungi</taxon>
        <taxon>Dikarya</taxon>
        <taxon>Ascomycota</taxon>
        <taxon>Pezizomycotina</taxon>
        <taxon>Eurotiomycetes</taxon>
        <taxon>Chaetothyriomycetidae</taxon>
        <taxon>Verrucariales</taxon>
        <taxon>Verrucariaceae</taxon>
        <taxon>Endocarpon</taxon>
    </lineage>
</organism>
<dbReference type="OrthoDB" id="4368270at2759"/>
<evidence type="ECO:0000259" key="2">
    <source>
        <dbReference type="Pfam" id="PF10551"/>
    </source>
</evidence>
<reference evidence="4" key="1">
    <citation type="journal article" date="2014" name="BMC Genomics">
        <title>Genome characteristics reveal the impact of lichenization on lichen-forming fungus Endocarpon pusillum Hedwig (Verrucariales, Ascomycota).</title>
        <authorList>
            <person name="Wang Y.-Y."/>
            <person name="Liu B."/>
            <person name="Zhang X.-Y."/>
            <person name="Zhou Q.-M."/>
            <person name="Zhang T."/>
            <person name="Li H."/>
            <person name="Yu Y.-F."/>
            <person name="Zhang X.-L."/>
            <person name="Hao X.-Y."/>
            <person name="Wang M."/>
            <person name="Wang L."/>
            <person name="Wei J.-C."/>
        </authorList>
    </citation>
    <scope>NUCLEOTIDE SEQUENCE [LARGE SCALE GENOMIC DNA]</scope>
    <source>
        <strain evidence="4">Z07020 / HMAS-L-300199</strain>
    </source>
</reference>
<dbReference type="Proteomes" id="UP000019373">
    <property type="component" value="Unassembled WGS sequence"/>
</dbReference>
<dbReference type="GeneID" id="19235303"/>
<dbReference type="HOGENOM" id="CLU_434759_0_0_1"/>
<name>U1GTU8_ENDPU</name>
<evidence type="ECO:0000313" key="3">
    <source>
        <dbReference type="EMBL" id="ERF75446.1"/>
    </source>
</evidence>
<gene>
    <name evidence="3" type="ORF">EPUS_00239</name>
</gene>
<sequence>MSQISARDTLSSLQAQFPEAPMTLRDVKNVYSNVKKTMNRGLPAIQAMMLKLGDEYQFHYALDDHDRLERVLFFHNESLQLLRLFPRSYVLDSTYRTNRFNLPLLDIIGFTATNRSFVIGQAFLTHEEEEDYIWVLSWIRDLYEEYSLPTPESITTDKAGGLHNACAAVWPEVPHLLCRWHIDKDVKAYCQKHWLERTDHLSNEARRAVIDERLKEFNGFCHVNSSRAESVHQAVKQQMISKQAHLNDVVDHLTRYLDIHNRQLRQELEYDQQNERTDLQNPLYHKLHGYISYYAIDQIEEHRRFHNLTLRNAHLPLIACKQVFTTTKGLPCAHILQQRIQDHLALEIADFDAQWRVDRFQEVAKLAPIRKIVDPLSVRTRYTKSQKRQLSLFEVIQGQVDSLSTTGSRKGRKQAKSTLFSGRTHTQEEQGESSRAGTAQQPISIDDIDIEVEEEHYNSEEDPLGAELYRQQRQKTTQPQPGLQIQGWINTAASFCINKNSNAASSIFTFTRAPNALSICPTRSSSIRNVSVFALSVVCSKWLFSTFFAASSSFSASSPLSTDHSIANDLTSEETAVQREATATEI</sequence>
<keyword evidence="4" id="KW-1185">Reference proteome</keyword>
<feature type="compositionally biased region" description="Polar residues" evidence="1">
    <location>
        <begin position="433"/>
        <end position="442"/>
    </location>
</feature>
<dbReference type="OMA" id="MMWKLVV"/>
<dbReference type="Pfam" id="PF10551">
    <property type="entry name" value="MULE"/>
    <property type="match status" value="1"/>
</dbReference>
<feature type="domain" description="MULE transposase" evidence="2">
    <location>
        <begin position="90"/>
        <end position="184"/>
    </location>
</feature>
<feature type="region of interest" description="Disordered" evidence="1">
    <location>
        <begin position="404"/>
        <end position="444"/>
    </location>
</feature>
<dbReference type="RefSeq" id="XP_007787458.1">
    <property type="nucleotide sequence ID" value="XM_007789268.1"/>
</dbReference>
<dbReference type="PANTHER" id="PTHR31569">
    <property type="entry name" value="SWIM-TYPE DOMAIN-CONTAINING PROTEIN"/>
    <property type="match status" value="1"/>
</dbReference>
<dbReference type="AlphaFoldDB" id="U1GTU8"/>
<dbReference type="InterPro" id="IPR052579">
    <property type="entry name" value="Zinc_finger_SWIM"/>
</dbReference>
<protein>
    <recommendedName>
        <fullName evidence="2">MULE transposase domain-containing protein</fullName>
    </recommendedName>
</protein>